<proteinExistence type="predicted"/>
<reference evidence="2 3" key="1">
    <citation type="journal article" date="2016" name="Nat. Commun.">
        <title>Thousands of microbial genomes shed light on interconnected biogeochemical processes in an aquifer system.</title>
        <authorList>
            <person name="Anantharaman K."/>
            <person name="Brown C.T."/>
            <person name="Hug L.A."/>
            <person name="Sharon I."/>
            <person name="Castelle C.J."/>
            <person name="Probst A.J."/>
            <person name="Thomas B.C."/>
            <person name="Singh A."/>
            <person name="Wilkins M.J."/>
            <person name="Karaoz U."/>
            <person name="Brodie E.L."/>
            <person name="Williams K.H."/>
            <person name="Hubbard S.S."/>
            <person name="Banfield J.F."/>
        </authorList>
    </citation>
    <scope>NUCLEOTIDE SEQUENCE [LARGE SCALE GENOMIC DNA]</scope>
</reference>
<evidence type="ECO:0000313" key="3">
    <source>
        <dbReference type="Proteomes" id="UP000176604"/>
    </source>
</evidence>
<sequence>MAVVVVIPAYNESRTIGAVAEECKKFADEVIVANDGSLDETAIIARQAGARVVTHLVNRGYGAALKTGMMAALERGADIVVTIDADGQHEPSEIPRLIDPIVSRRGVLQYAPTIGGGGYPDIVIGDRFAHDSQREGMSFMRKCMIGFGNALTWMLYGVWLSDTQSGFRAYTRHALERLHVGAEGMEFSSEVIGEAARQGLRIALVPISVRYTAYSLAKGQNIFTGASTALRLFLRRITR</sequence>
<dbReference type="InterPro" id="IPR029044">
    <property type="entry name" value="Nucleotide-diphossugar_trans"/>
</dbReference>
<dbReference type="InterPro" id="IPR001173">
    <property type="entry name" value="Glyco_trans_2-like"/>
</dbReference>
<dbReference type="PANTHER" id="PTHR48090">
    <property type="entry name" value="UNDECAPRENYL-PHOSPHATE 4-DEOXY-4-FORMAMIDO-L-ARABINOSE TRANSFERASE-RELATED"/>
    <property type="match status" value="1"/>
</dbReference>
<name>A0A1F7UNA0_9BACT</name>
<evidence type="ECO:0000313" key="2">
    <source>
        <dbReference type="EMBL" id="OGL79715.1"/>
    </source>
</evidence>
<gene>
    <name evidence="2" type="ORF">A3J43_03365</name>
</gene>
<dbReference type="EMBL" id="MGEF01000002">
    <property type="protein sequence ID" value="OGL79715.1"/>
    <property type="molecule type" value="Genomic_DNA"/>
</dbReference>
<dbReference type="InterPro" id="IPR050256">
    <property type="entry name" value="Glycosyltransferase_2"/>
</dbReference>
<feature type="domain" description="Glycosyltransferase 2-like" evidence="1">
    <location>
        <begin position="5"/>
        <end position="128"/>
    </location>
</feature>
<dbReference type="Proteomes" id="UP000176604">
    <property type="component" value="Unassembled WGS sequence"/>
</dbReference>
<dbReference type="STRING" id="1802397.A3J43_03365"/>
<dbReference type="Gene3D" id="3.90.550.10">
    <property type="entry name" value="Spore Coat Polysaccharide Biosynthesis Protein SpsA, Chain A"/>
    <property type="match status" value="1"/>
</dbReference>
<accession>A0A1F7UNA0</accession>
<evidence type="ECO:0000259" key="1">
    <source>
        <dbReference type="Pfam" id="PF00535"/>
    </source>
</evidence>
<dbReference type="PANTHER" id="PTHR48090:SF7">
    <property type="entry name" value="RFBJ PROTEIN"/>
    <property type="match status" value="1"/>
</dbReference>
<organism evidence="2 3">
    <name type="scientific">Candidatus Uhrbacteria bacterium RIFCSPHIGHO2_12_FULL_54_23</name>
    <dbReference type="NCBI Taxonomy" id="1802397"/>
    <lineage>
        <taxon>Bacteria</taxon>
        <taxon>Candidatus Uhriibacteriota</taxon>
    </lineage>
</organism>
<protein>
    <recommendedName>
        <fullName evidence="1">Glycosyltransferase 2-like domain-containing protein</fullName>
    </recommendedName>
</protein>
<comment type="caution">
    <text evidence="2">The sequence shown here is derived from an EMBL/GenBank/DDBJ whole genome shotgun (WGS) entry which is preliminary data.</text>
</comment>
<dbReference type="Pfam" id="PF00535">
    <property type="entry name" value="Glycos_transf_2"/>
    <property type="match status" value="1"/>
</dbReference>
<dbReference type="SUPFAM" id="SSF53448">
    <property type="entry name" value="Nucleotide-diphospho-sugar transferases"/>
    <property type="match status" value="1"/>
</dbReference>
<dbReference type="AlphaFoldDB" id="A0A1F7UNA0"/>
<dbReference type="CDD" id="cd04179">
    <property type="entry name" value="DPM_DPG-synthase_like"/>
    <property type="match status" value="1"/>
</dbReference>